<sequence length="45" mass="4906">MAASAYGATRCAYVVPAIIAPELQRIKRSFLPQSNQNDAIQLEQA</sequence>
<accession>A0A238H5V4</accession>
<organism evidence="1 2">
    <name type="scientific">Burkholderia singularis</name>
    <dbReference type="NCBI Taxonomy" id="1503053"/>
    <lineage>
        <taxon>Bacteria</taxon>
        <taxon>Pseudomonadati</taxon>
        <taxon>Pseudomonadota</taxon>
        <taxon>Betaproteobacteria</taxon>
        <taxon>Burkholderiales</taxon>
        <taxon>Burkholderiaceae</taxon>
        <taxon>Burkholderia</taxon>
        <taxon>pseudomallei group</taxon>
    </lineage>
</organism>
<gene>
    <name evidence="1" type="ORF">BSIN_3761</name>
</gene>
<evidence type="ECO:0000313" key="2">
    <source>
        <dbReference type="Proteomes" id="UP000198460"/>
    </source>
</evidence>
<dbReference type="Proteomes" id="UP000198460">
    <property type="component" value="Unassembled WGS sequence"/>
</dbReference>
<dbReference type="EMBL" id="FXAN01000058">
    <property type="protein sequence ID" value="SMG00628.1"/>
    <property type="molecule type" value="Genomic_DNA"/>
</dbReference>
<name>A0A238H5V4_9BURK</name>
<proteinExistence type="predicted"/>
<dbReference type="AlphaFoldDB" id="A0A238H5V4"/>
<protein>
    <submittedName>
        <fullName evidence="1">Uncharacterized protein</fullName>
    </submittedName>
</protein>
<reference evidence="1 2" key="1">
    <citation type="submission" date="2017-04" db="EMBL/GenBank/DDBJ databases">
        <authorList>
            <person name="Afonso C.L."/>
            <person name="Miller P.J."/>
            <person name="Scott M.A."/>
            <person name="Spackman E."/>
            <person name="Goraichik I."/>
            <person name="Dimitrov K.M."/>
            <person name="Suarez D.L."/>
            <person name="Swayne D.E."/>
        </authorList>
    </citation>
    <scope>NUCLEOTIDE SEQUENCE [LARGE SCALE GENOMIC DNA]</scope>
    <source>
        <strain evidence="1">LMG 28154</strain>
    </source>
</reference>
<evidence type="ECO:0000313" key="1">
    <source>
        <dbReference type="EMBL" id="SMG00628.1"/>
    </source>
</evidence>